<proteinExistence type="predicted"/>
<accession>A0A930VBT3</accession>
<dbReference type="RefSeq" id="WP_194707814.1">
    <property type="nucleotide sequence ID" value="NZ_JADKPN010000010.1"/>
</dbReference>
<organism evidence="1 2">
    <name type="scientific">Nocardioides islandensis</name>
    <dbReference type="NCBI Taxonomy" id="433663"/>
    <lineage>
        <taxon>Bacteria</taxon>
        <taxon>Bacillati</taxon>
        <taxon>Actinomycetota</taxon>
        <taxon>Actinomycetes</taxon>
        <taxon>Propionibacteriales</taxon>
        <taxon>Nocardioidaceae</taxon>
        <taxon>Nocardioides</taxon>
    </lineage>
</organism>
<dbReference type="AlphaFoldDB" id="A0A930VBT3"/>
<evidence type="ECO:0000313" key="1">
    <source>
        <dbReference type="EMBL" id="MBF4764629.1"/>
    </source>
</evidence>
<dbReference type="EMBL" id="JADKPN010000010">
    <property type="protein sequence ID" value="MBF4764629.1"/>
    <property type="molecule type" value="Genomic_DNA"/>
</dbReference>
<protein>
    <submittedName>
        <fullName evidence="1">Uncharacterized protein</fullName>
    </submittedName>
</protein>
<reference evidence="1" key="1">
    <citation type="submission" date="2020-11" db="EMBL/GenBank/DDBJ databases">
        <title>Nocardioides sp. nov., isolated from Soil of Cynanchum wilfordii Hemsley rhizosphere.</title>
        <authorList>
            <person name="Lee J.-S."/>
            <person name="Suh M.K."/>
            <person name="Kim J.-S."/>
        </authorList>
    </citation>
    <scope>NUCLEOTIDE SEQUENCE</scope>
    <source>
        <strain evidence="1">KCTC 19275</strain>
    </source>
</reference>
<dbReference type="Proteomes" id="UP000640489">
    <property type="component" value="Unassembled WGS sequence"/>
</dbReference>
<comment type="caution">
    <text evidence="1">The sequence shown here is derived from an EMBL/GenBank/DDBJ whole genome shotgun (WGS) entry which is preliminary data.</text>
</comment>
<keyword evidence="2" id="KW-1185">Reference proteome</keyword>
<evidence type="ECO:0000313" key="2">
    <source>
        <dbReference type="Proteomes" id="UP000640489"/>
    </source>
</evidence>
<gene>
    <name evidence="1" type="ORF">ISU07_15970</name>
</gene>
<name>A0A930VBT3_9ACTN</name>
<sequence>MAFVVTTSGPDNSEGRFEHHDADAVDVEDGHLVLRSRRAVVGIYAPGKWNSVTEVRAGQGTTGRRAALVSDVPA</sequence>